<keyword evidence="1" id="KW-0238">DNA-binding</keyword>
<dbReference type="InterPro" id="IPR001387">
    <property type="entry name" value="Cro/C1-type_HTH"/>
</dbReference>
<protein>
    <submittedName>
        <fullName evidence="3">Helix-turn-helix domain-containing protein</fullName>
    </submittedName>
</protein>
<organism evidence="3 4">
    <name type="scientific">Polyangium spumosum</name>
    <dbReference type="NCBI Taxonomy" id="889282"/>
    <lineage>
        <taxon>Bacteria</taxon>
        <taxon>Pseudomonadati</taxon>
        <taxon>Myxococcota</taxon>
        <taxon>Polyangia</taxon>
        <taxon>Polyangiales</taxon>
        <taxon>Polyangiaceae</taxon>
        <taxon>Polyangium</taxon>
    </lineage>
</organism>
<evidence type="ECO:0000313" key="4">
    <source>
        <dbReference type="Proteomes" id="UP000440224"/>
    </source>
</evidence>
<dbReference type="Proteomes" id="UP000440224">
    <property type="component" value="Unassembled WGS sequence"/>
</dbReference>
<dbReference type="RefSeq" id="WP_153825390.1">
    <property type="nucleotide sequence ID" value="NZ_WJIE01000043.1"/>
</dbReference>
<dbReference type="CDD" id="cd00093">
    <property type="entry name" value="HTH_XRE"/>
    <property type="match status" value="1"/>
</dbReference>
<dbReference type="InterPro" id="IPR010982">
    <property type="entry name" value="Lambda_DNA-bd_dom_sf"/>
</dbReference>
<gene>
    <name evidence="3" type="ORF">GF068_42955</name>
</gene>
<reference evidence="3 4" key="1">
    <citation type="submission" date="2019-10" db="EMBL/GenBank/DDBJ databases">
        <title>A soil myxobacterium in the family Polyangiaceae.</title>
        <authorList>
            <person name="Li Y."/>
            <person name="Wang J."/>
        </authorList>
    </citation>
    <scope>NUCLEOTIDE SEQUENCE [LARGE SCALE GENOMIC DNA]</scope>
    <source>
        <strain evidence="3 4">DSM 14734</strain>
    </source>
</reference>
<dbReference type="Gene3D" id="1.10.260.40">
    <property type="entry name" value="lambda repressor-like DNA-binding domains"/>
    <property type="match status" value="1"/>
</dbReference>
<dbReference type="GO" id="GO:0003677">
    <property type="term" value="F:DNA binding"/>
    <property type="evidence" value="ECO:0007669"/>
    <property type="project" value="UniProtKB-KW"/>
</dbReference>
<sequence length="96" mass="10135">MPRRQTTHPLLTALGTRIRELRLDRRMSLADLADTSGVTKGALSSIENGRVNATIETCAKIAVGLGVRVEDVAGGLEDLVGSAEESGPRSHVQRAG</sequence>
<evidence type="ECO:0000256" key="1">
    <source>
        <dbReference type="ARBA" id="ARBA00023125"/>
    </source>
</evidence>
<dbReference type="InterPro" id="IPR050807">
    <property type="entry name" value="TransReg_Diox_bact_type"/>
</dbReference>
<dbReference type="SUPFAM" id="SSF47413">
    <property type="entry name" value="lambda repressor-like DNA-binding domains"/>
    <property type="match status" value="1"/>
</dbReference>
<dbReference type="EMBL" id="WJIE01000043">
    <property type="protein sequence ID" value="MRG98626.1"/>
    <property type="molecule type" value="Genomic_DNA"/>
</dbReference>
<keyword evidence="4" id="KW-1185">Reference proteome</keyword>
<dbReference type="Pfam" id="PF01381">
    <property type="entry name" value="HTH_3"/>
    <property type="match status" value="1"/>
</dbReference>
<dbReference type="AlphaFoldDB" id="A0A6N7Q5S1"/>
<dbReference type="OrthoDB" id="5343295at2"/>
<proteinExistence type="predicted"/>
<evidence type="ECO:0000313" key="3">
    <source>
        <dbReference type="EMBL" id="MRG98626.1"/>
    </source>
</evidence>
<dbReference type="PROSITE" id="PS50943">
    <property type="entry name" value="HTH_CROC1"/>
    <property type="match status" value="1"/>
</dbReference>
<name>A0A6N7Q5S1_9BACT</name>
<evidence type="ECO:0000259" key="2">
    <source>
        <dbReference type="PROSITE" id="PS50943"/>
    </source>
</evidence>
<feature type="domain" description="HTH cro/C1-type" evidence="2">
    <location>
        <begin position="18"/>
        <end position="72"/>
    </location>
</feature>
<dbReference type="PANTHER" id="PTHR46797">
    <property type="entry name" value="HTH-TYPE TRANSCRIPTIONAL REGULATOR"/>
    <property type="match status" value="1"/>
</dbReference>
<comment type="caution">
    <text evidence="3">The sequence shown here is derived from an EMBL/GenBank/DDBJ whole genome shotgun (WGS) entry which is preliminary data.</text>
</comment>
<accession>A0A6N7Q5S1</accession>
<dbReference type="GO" id="GO:0005829">
    <property type="term" value="C:cytosol"/>
    <property type="evidence" value="ECO:0007669"/>
    <property type="project" value="TreeGrafter"/>
</dbReference>
<dbReference type="PANTHER" id="PTHR46797:SF1">
    <property type="entry name" value="METHYLPHOSPHONATE SYNTHASE"/>
    <property type="match status" value="1"/>
</dbReference>
<dbReference type="SMART" id="SM00530">
    <property type="entry name" value="HTH_XRE"/>
    <property type="match status" value="1"/>
</dbReference>
<dbReference type="GO" id="GO:0003700">
    <property type="term" value="F:DNA-binding transcription factor activity"/>
    <property type="evidence" value="ECO:0007669"/>
    <property type="project" value="TreeGrafter"/>
</dbReference>